<protein>
    <recommendedName>
        <fullName evidence="3">DUF3822 domain-containing protein</fullName>
    </recommendedName>
</protein>
<evidence type="ECO:0008006" key="3">
    <source>
        <dbReference type="Google" id="ProtNLM"/>
    </source>
</evidence>
<dbReference type="Gene3D" id="3.30.420.260">
    <property type="match status" value="1"/>
</dbReference>
<dbReference type="InterPro" id="IPR024213">
    <property type="entry name" value="DUF3822"/>
</dbReference>
<gene>
    <name evidence="1" type="ORF">BN8_04457</name>
</gene>
<dbReference type="EMBL" id="CAIT01000009">
    <property type="protein sequence ID" value="CCH55215.1"/>
    <property type="molecule type" value="Genomic_DNA"/>
</dbReference>
<sequence>MSKCRPLCKFKTLLLSVTVKLPEPVQTTVSLAPTVAIHSDQFDLAQTRQSVLCMEVGHDRFRFLIQNAGKRGCYFEDYTFPSLLTERPLTNVLPEVFREHPVLSAGLHANGVSQDRTWQEIRIAVNSSSFTLVPKSLFRKEYAGSYLGLMRGNTLPGHEFAQSYAHENEGFLSVFNLEHPLADYFSEVYPLQPLTFVHQTSALLQATADLDRHTLSSQNVWLYFDNEFVTIIHRYDRQLRYCNRFGYKNAQDLAYYILYVLDELKLAPDATTVSLYGEITPFADTYAELARFLPNLSFGHTPPGVSLTDEFDEIPEHRYLSLFGLCLLG</sequence>
<comment type="caution">
    <text evidence="1">The sequence shown here is derived from an EMBL/GenBank/DDBJ whole genome shotgun (WGS) entry which is preliminary data.</text>
</comment>
<organism evidence="1 2">
    <name type="scientific">Fibrisoma limi BUZ 3</name>
    <dbReference type="NCBI Taxonomy" id="1185876"/>
    <lineage>
        <taxon>Bacteria</taxon>
        <taxon>Pseudomonadati</taxon>
        <taxon>Bacteroidota</taxon>
        <taxon>Cytophagia</taxon>
        <taxon>Cytophagales</taxon>
        <taxon>Spirosomataceae</taxon>
        <taxon>Fibrisoma</taxon>
    </lineage>
</organism>
<accession>I2GMT7</accession>
<dbReference type="AlphaFoldDB" id="I2GMT7"/>
<dbReference type="Gene3D" id="3.30.420.250">
    <property type="match status" value="1"/>
</dbReference>
<dbReference type="Proteomes" id="UP000009309">
    <property type="component" value="Unassembled WGS sequence"/>
</dbReference>
<name>I2GMT7_9BACT</name>
<evidence type="ECO:0000313" key="1">
    <source>
        <dbReference type="EMBL" id="CCH55215.1"/>
    </source>
</evidence>
<reference evidence="1 2" key="1">
    <citation type="journal article" date="2012" name="J. Bacteriol.">
        <title>Genome Sequence of the Filamentous Bacterium Fibrisoma limi BUZ 3T.</title>
        <authorList>
            <person name="Filippini M."/>
            <person name="Qi W."/>
            <person name="Jaenicke S."/>
            <person name="Goesmann A."/>
            <person name="Smits T.H."/>
            <person name="Bagheri H.C."/>
        </authorList>
    </citation>
    <scope>NUCLEOTIDE SEQUENCE [LARGE SCALE GENOMIC DNA]</scope>
    <source>
        <strain evidence="2">BUZ 3T</strain>
    </source>
</reference>
<proteinExistence type="predicted"/>
<evidence type="ECO:0000313" key="2">
    <source>
        <dbReference type="Proteomes" id="UP000009309"/>
    </source>
</evidence>
<dbReference type="Pfam" id="PF12864">
    <property type="entry name" value="DUF3822"/>
    <property type="match status" value="1"/>
</dbReference>
<dbReference type="eggNOG" id="ENOG5030DYA">
    <property type="taxonomic scope" value="Bacteria"/>
</dbReference>
<keyword evidence="2" id="KW-1185">Reference proteome</keyword>
<dbReference type="STRING" id="1185876.BN8_04457"/>
<dbReference type="CDD" id="cd24013">
    <property type="entry name" value="ASKHA_ATPase_BT3980-like"/>
    <property type="match status" value="1"/>
</dbReference>